<evidence type="ECO:0000259" key="1">
    <source>
        <dbReference type="Pfam" id="PF12973"/>
    </source>
</evidence>
<dbReference type="SUPFAM" id="SSF51182">
    <property type="entry name" value="RmlC-like cupins"/>
    <property type="match status" value="1"/>
</dbReference>
<dbReference type="InterPro" id="IPR025979">
    <property type="entry name" value="ChrR-like_cupin_dom"/>
</dbReference>
<protein>
    <recommendedName>
        <fullName evidence="1">ChrR-like cupin domain-containing protein</fullName>
    </recommendedName>
</protein>
<accession>A0A437M054</accession>
<name>A0A437M054_9SPHN</name>
<proteinExistence type="predicted"/>
<organism evidence="2 3">
    <name type="scientific">Sphingomonas crocodyli</name>
    <dbReference type="NCBI Taxonomy" id="1979270"/>
    <lineage>
        <taxon>Bacteria</taxon>
        <taxon>Pseudomonadati</taxon>
        <taxon>Pseudomonadota</taxon>
        <taxon>Alphaproteobacteria</taxon>
        <taxon>Sphingomonadales</taxon>
        <taxon>Sphingomonadaceae</taxon>
        <taxon>Sphingomonas</taxon>
    </lineage>
</organism>
<dbReference type="EMBL" id="SACN01000002">
    <property type="protein sequence ID" value="RVT90956.1"/>
    <property type="molecule type" value="Genomic_DNA"/>
</dbReference>
<keyword evidence="3" id="KW-1185">Reference proteome</keyword>
<dbReference type="AlphaFoldDB" id="A0A437M054"/>
<dbReference type="Gene3D" id="2.60.120.10">
    <property type="entry name" value="Jelly Rolls"/>
    <property type="match status" value="1"/>
</dbReference>
<dbReference type="InterPro" id="IPR014710">
    <property type="entry name" value="RmlC-like_jellyroll"/>
</dbReference>
<sequence>MRPQVDFMDTNALPWVSPKPGLMRKVLSRDEETTAQTVITRLIQPEGGGPPSVPHCHETTEEIMVLDGQLTFDSRCWLAKGGYVYHPPRWIHGYKSSQTPVATFLWRSGADLDFTFFEAPADDFLHHRYGETAGRQAVVVPSPWATRWDELPSAEGRIRQFTYAQDPSSIEHSVLRRYAPGAWDAEPASDVLETREEFYIYEGMVEDQDGRRFSEGWYACLMPGALRPRFRAIVDSIIYHHISAERA</sequence>
<gene>
    <name evidence="2" type="ORF">EOD43_15595</name>
</gene>
<reference evidence="2 3" key="1">
    <citation type="submission" date="2019-01" db="EMBL/GenBank/DDBJ databases">
        <authorList>
            <person name="Chen W.-M."/>
        </authorList>
    </citation>
    <scope>NUCLEOTIDE SEQUENCE [LARGE SCALE GENOMIC DNA]</scope>
    <source>
        <strain evidence="2 3">CCP-7</strain>
    </source>
</reference>
<dbReference type="InterPro" id="IPR011051">
    <property type="entry name" value="RmlC_Cupin_sf"/>
</dbReference>
<dbReference type="Proteomes" id="UP000282971">
    <property type="component" value="Unassembled WGS sequence"/>
</dbReference>
<dbReference type="Pfam" id="PF12973">
    <property type="entry name" value="Cupin_7"/>
    <property type="match status" value="1"/>
</dbReference>
<dbReference type="OrthoDB" id="9814939at2"/>
<feature type="domain" description="ChrR-like cupin" evidence="1">
    <location>
        <begin position="7"/>
        <end position="103"/>
    </location>
</feature>
<evidence type="ECO:0000313" key="3">
    <source>
        <dbReference type="Proteomes" id="UP000282971"/>
    </source>
</evidence>
<comment type="caution">
    <text evidence="2">The sequence shown here is derived from an EMBL/GenBank/DDBJ whole genome shotgun (WGS) entry which is preliminary data.</text>
</comment>
<dbReference type="RefSeq" id="WP_127744971.1">
    <property type="nucleotide sequence ID" value="NZ_SACN01000002.1"/>
</dbReference>
<evidence type="ECO:0000313" key="2">
    <source>
        <dbReference type="EMBL" id="RVT90956.1"/>
    </source>
</evidence>